<dbReference type="RefSeq" id="WP_189564018.1">
    <property type="nucleotide sequence ID" value="NZ_BMXF01000001.1"/>
</dbReference>
<dbReference type="PANTHER" id="PTHR43751">
    <property type="entry name" value="SULFATASE"/>
    <property type="match status" value="1"/>
</dbReference>
<dbReference type="InterPro" id="IPR052701">
    <property type="entry name" value="GAG_Ulvan_Degrading_Sulfatases"/>
</dbReference>
<evidence type="ECO:0000259" key="5">
    <source>
        <dbReference type="Pfam" id="PF00884"/>
    </source>
</evidence>
<evidence type="ECO:0000313" key="7">
    <source>
        <dbReference type="Proteomes" id="UP000598271"/>
    </source>
</evidence>
<evidence type="ECO:0000313" key="6">
    <source>
        <dbReference type="EMBL" id="GHB64801.1"/>
    </source>
</evidence>
<organism evidence="6 7">
    <name type="scientific">Persicitalea jodogahamensis</name>
    <dbReference type="NCBI Taxonomy" id="402147"/>
    <lineage>
        <taxon>Bacteria</taxon>
        <taxon>Pseudomonadati</taxon>
        <taxon>Bacteroidota</taxon>
        <taxon>Cytophagia</taxon>
        <taxon>Cytophagales</taxon>
        <taxon>Spirosomataceae</taxon>
        <taxon>Persicitalea</taxon>
    </lineage>
</organism>
<keyword evidence="7" id="KW-1185">Reference proteome</keyword>
<dbReference type="CDD" id="cd16027">
    <property type="entry name" value="SGSH"/>
    <property type="match status" value="1"/>
</dbReference>
<feature type="domain" description="Sulfatase N-terminal" evidence="5">
    <location>
        <begin position="23"/>
        <end position="294"/>
    </location>
</feature>
<feature type="compositionally biased region" description="Basic and acidic residues" evidence="3">
    <location>
        <begin position="554"/>
        <end position="565"/>
    </location>
</feature>
<dbReference type="Pfam" id="PF00884">
    <property type="entry name" value="Sulfatase"/>
    <property type="match status" value="1"/>
</dbReference>
<evidence type="ECO:0000256" key="2">
    <source>
        <dbReference type="ARBA" id="ARBA00022801"/>
    </source>
</evidence>
<evidence type="ECO:0000256" key="1">
    <source>
        <dbReference type="ARBA" id="ARBA00008779"/>
    </source>
</evidence>
<feature type="chain" id="PRO_5035271183" evidence="4">
    <location>
        <begin position="20"/>
        <end position="565"/>
    </location>
</feature>
<feature type="region of interest" description="Disordered" evidence="3">
    <location>
        <begin position="541"/>
        <end position="565"/>
    </location>
</feature>
<accession>A0A8J3D3G2</accession>
<protein>
    <submittedName>
        <fullName evidence="6">N-sulfoglucosamine sulfohydrolase</fullName>
    </submittedName>
</protein>
<dbReference type="InterPro" id="IPR000917">
    <property type="entry name" value="Sulfatase_N"/>
</dbReference>
<dbReference type="InterPro" id="IPR024607">
    <property type="entry name" value="Sulfatase_CS"/>
</dbReference>
<dbReference type="PANTHER" id="PTHR43751:SF1">
    <property type="entry name" value="SULFATASE ATSG-RELATED"/>
    <property type="match status" value="1"/>
</dbReference>
<dbReference type="EMBL" id="BMXF01000001">
    <property type="protein sequence ID" value="GHB64801.1"/>
    <property type="molecule type" value="Genomic_DNA"/>
</dbReference>
<name>A0A8J3D3G2_9BACT</name>
<reference evidence="6 7" key="1">
    <citation type="journal article" date="2014" name="Int. J. Syst. Evol. Microbiol.">
        <title>Complete genome sequence of Corynebacterium casei LMG S-19264T (=DSM 44701T), isolated from a smear-ripened cheese.</title>
        <authorList>
            <consortium name="US DOE Joint Genome Institute (JGI-PGF)"/>
            <person name="Walter F."/>
            <person name="Albersmeier A."/>
            <person name="Kalinowski J."/>
            <person name="Ruckert C."/>
        </authorList>
    </citation>
    <scope>NUCLEOTIDE SEQUENCE [LARGE SCALE GENOMIC DNA]</scope>
    <source>
        <strain evidence="6 7">KCTC 12866</strain>
    </source>
</reference>
<feature type="signal peptide" evidence="4">
    <location>
        <begin position="1"/>
        <end position="19"/>
    </location>
</feature>
<evidence type="ECO:0000256" key="3">
    <source>
        <dbReference type="SAM" id="MobiDB-lite"/>
    </source>
</evidence>
<proteinExistence type="inferred from homology"/>
<dbReference type="PROSITE" id="PS00523">
    <property type="entry name" value="SULFATASE_1"/>
    <property type="match status" value="1"/>
</dbReference>
<keyword evidence="2" id="KW-0378">Hydrolase</keyword>
<keyword evidence="4" id="KW-0732">Signal</keyword>
<comment type="similarity">
    <text evidence="1">Belongs to the sulfatase family.</text>
</comment>
<dbReference type="SUPFAM" id="SSF53649">
    <property type="entry name" value="Alkaline phosphatase-like"/>
    <property type="match status" value="1"/>
</dbReference>
<evidence type="ECO:0000256" key="4">
    <source>
        <dbReference type="SAM" id="SignalP"/>
    </source>
</evidence>
<comment type="caution">
    <text evidence="6">The sequence shown here is derived from an EMBL/GenBank/DDBJ whole genome shotgun (WGS) entry which is preliminary data.</text>
</comment>
<gene>
    <name evidence="6" type="ORF">GCM10007390_18510</name>
</gene>
<dbReference type="AlphaFoldDB" id="A0A8J3D3G2"/>
<sequence>MKKFTFLFALLLNGSLLLAQSKPNIVFLLADDCSSWDIGVYGSKDSKTPTIDRLASEGMRFTKCYQSSPMCSPTRQNILTGLSPFRSGAYPNHTNVNANVKSIAHYLKPLGYRVALGGKQHYGPAENFPLEYLGKAKGRDSDPDFGNIDRFLNSASTEKQPFCLFVCSNQPHSPWNRGDTTLFDKNKIKLPPFYADLPQTREDFRDYLAEVNYLDGQVKQTLDLLEKYHLSDNTIFVFASEQGNSFPFSKWTCYNVGLKSALIVRWPGKVQPNTVSDALVEYSDITPTFIDMAGGEAVDGLDGESLVPVLTGQKTEHKQYTYGQMTTRGIIRGSEYYPIRSVSNGKFRYIVNLTPEVEFRNVINASSFFEEWVEDARTNPGTKALVHKHGYRPPEELYDDETDPYNQHNLIADGKLAAVKAELKEQLRQWMEHTGDRGILTELLALEHMPGQKSGYPVIVDTTPLRPSAGKGGTEIKVPADGYYTFYLLGKGELKIDDVKIVEANGSAKEADERYGVAALAKGTHRVVFSNVESAKVNYSGPVTPRSYLNGEQVKGKKNTDESEK</sequence>
<dbReference type="GO" id="GO:0016787">
    <property type="term" value="F:hydrolase activity"/>
    <property type="evidence" value="ECO:0007669"/>
    <property type="project" value="UniProtKB-KW"/>
</dbReference>
<dbReference type="InterPro" id="IPR017850">
    <property type="entry name" value="Alkaline_phosphatase_core_sf"/>
</dbReference>
<dbReference type="Proteomes" id="UP000598271">
    <property type="component" value="Unassembled WGS sequence"/>
</dbReference>
<dbReference type="Gene3D" id="3.40.720.10">
    <property type="entry name" value="Alkaline Phosphatase, subunit A"/>
    <property type="match status" value="1"/>
</dbReference>